<reference evidence="8 9" key="1">
    <citation type="journal article" date="2015" name="Int. J. Syst. Evol. Microbiol.">
        <title>Novibacillus thermophilus gen. nov., sp. nov., a Gram-staining-negative and moderately thermophilic member of the family Thermoactinomycetaceae.</title>
        <authorList>
            <person name="Yang G."/>
            <person name="Chen J."/>
            <person name="Zhou S."/>
        </authorList>
    </citation>
    <scope>NUCLEOTIDE SEQUENCE [LARGE SCALE GENOMIC DNA]</scope>
    <source>
        <strain evidence="8 9">SG-1</strain>
    </source>
</reference>
<dbReference type="GO" id="GO:0019288">
    <property type="term" value="P:isopentenyl diphosphate biosynthetic process, methylerythritol 4-phosphate pathway"/>
    <property type="evidence" value="ECO:0007669"/>
    <property type="project" value="UniProtKB-UniRule"/>
</dbReference>
<accession>A0A1U9KB98</accession>
<dbReference type="PROSITE" id="PS01295">
    <property type="entry name" value="ISPD"/>
    <property type="match status" value="1"/>
</dbReference>
<evidence type="ECO:0000313" key="8">
    <source>
        <dbReference type="EMBL" id="AQS57318.1"/>
    </source>
</evidence>
<evidence type="ECO:0000256" key="6">
    <source>
        <dbReference type="ARBA" id="ARBA00023229"/>
    </source>
</evidence>
<keyword evidence="9" id="KW-1185">Reference proteome</keyword>
<dbReference type="EC" id="2.7.7.60" evidence="7"/>
<feature type="site" description="Positions MEP for the nucleophilic attack" evidence="7">
    <location>
        <position position="154"/>
    </location>
</feature>
<keyword evidence="4 7" id="KW-0808">Transferase</keyword>
<gene>
    <name evidence="7" type="primary">ispD</name>
    <name evidence="8" type="ORF">B0W44_00550</name>
</gene>
<feature type="site" description="Positions MEP for the nucleophilic attack" evidence="7">
    <location>
        <position position="210"/>
    </location>
</feature>
<organism evidence="8 9">
    <name type="scientific">Novibacillus thermophilus</name>
    <dbReference type="NCBI Taxonomy" id="1471761"/>
    <lineage>
        <taxon>Bacteria</taxon>
        <taxon>Bacillati</taxon>
        <taxon>Bacillota</taxon>
        <taxon>Bacilli</taxon>
        <taxon>Bacillales</taxon>
        <taxon>Thermoactinomycetaceae</taxon>
        <taxon>Novibacillus</taxon>
    </lineage>
</organism>
<evidence type="ECO:0000256" key="3">
    <source>
        <dbReference type="ARBA" id="ARBA00009789"/>
    </source>
</evidence>
<evidence type="ECO:0000256" key="4">
    <source>
        <dbReference type="ARBA" id="ARBA00022679"/>
    </source>
</evidence>
<comment type="function">
    <text evidence="7">Catalyzes the formation of 4-diphosphocytidyl-2-C-methyl-D-erythritol from CTP and 2-C-methyl-D-erythritol 4-phosphate (MEP).</text>
</comment>
<dbReference type="STRING" id="1471761.B0W44_00550"/>
<evidence type="ECO:0000313" key="9">
    <source>
        <dbReference type="Proteomes" id="UP000188603"/>
    </source>
</evidence>
<comment type="catalytic activity">
    <reaction evidence="1 7">
        <text>2-C-methyl-D-erythritol 4-phosphate + CTP + H(+) = 4-CDP-2-C-methyl-D-erythritol + diphosphate</text>
        <dbReference type="Rhea" id="RHEA:13429"/>
        <dbReference type="ChEBI" id="CHEBI:15378"/>
        <dbReference type="ChEBI" id="CHEBI:33019"/>
        <dbReference type="ChEBI" id="CHEBI:37563"/>
        <dbReference type="ChEBI" id="CHEBI:57823"/>
        <dbReference type="ChEBI" id="CHEBI:58262"/>
        <dbReference type="EC" id="2.7.7.60"/>
    </reaction>
</comment>
<dbReference type="KEGG" id="ntr:B0W44_00550"/>
<dbReference type="InterPro" id="IPR050088">
    <property type="entry name" value="IspD/TarI_cytidylyltransf_bact"/>
</dbReference>
<dbReference type="InterPro" id="IPR018294">
    <property type="entry name" value="ISPD_synthase_CS"/>
</dbReference>
<dbReference type="HAMAP" id="MF_00108">
    <property type="entry name" value="IspD"/>
    <property type="match status" value="1"/>
</dbReference>
<feature type="site" description="Transition state stabilizer" evidence="7">
    <location>
        <position position="17"/>
    </location>
</feature>
<evidence type="ECO:0000256" key="2">
    <source>
        <dbReference type="ARBA" id="ARBA00004787"/>
    </source>
</evidence>
<dbReference type="UniPathway" id="UPA00056">
    <property type="reaction ID" value="UER00093"/>
</dbReference>
<evidence type="ECO:0000256" key="5">
    <source>
        <dbReference type="ARBA" id="ARBA00022695"/>
    </source>
</evidence>
<dbReference type="InterPro" id="IPR001228">
    <property type="entry name" value="IspD"/>
</dbReference>
<evidence type="ECO:0000256" key="1">
    <source>
        <dbReference type="ARBA" id="ARBA00001282"/>
    </source>
</evidence>
<dbReference type="AlphaFoldDB" id="A0A1U9KB98"/>
<dbReference type="InterPro" id="IPR034683">
    <property type="entry name" value="IspD/TarI"/>
</dbReference>
<keyword evidence="5 7" id="KW-0548">Nucleotidyltransferase</keyword>
<dbReference type="NCBIfam" id="TIGR00453">
    <property type="entry name" value="ispD"/>
    <property type="match status" value="1"/>
</dbReference>
<protein>
    <recommendedName>
        <fullName evidence="7">2-C-methyl-D-erythritol 4-phosphate cytidylyltransferase</fullName>
        <ecNumber evidence="7">2.7.7.60</ecNumber>
    </recommendedName>
    <alternativeName>
        <fullName evidence="7">4-diphosphocytidyl-2C-methyl-D-erythritol synthase</fullName>
    </alternativeName>
    <alternativeName>
        <fullName evidence="7">MEP cytidylyltransferase</fullName>
        <shortName evidence="7">MCT</shortName>
    </alternativeName>
</protein>
<dbReference type="Proteomes" id="UP000188603">
    <property type="component" value="Chromosome"/>
</dbReference>
<comment type="similarity">
    <text evidence="3 7">Belongs to the IspD/TarI cytidylyltransferase family. IspD subfamily.</text>
</comment>
<dbReference type="SUPFAM" id="SSF53448">
    <property type="entry name" value="Nucleotide-diphospho-sugar transferases"/>
    <property type="match status" value="1"/>
</dbReference>
<feature type="site" description="Transition state stabilizer" evidence="7">
    <location>
        <position position="24"/>
    </location>
</feature>
<name>A0A1U9KB98_9BACL</name>
<keyword evidence="6 7" id="KW-0414">Isoprene biosynthesis</keyword>
<dbReference type="InterPro" id="IPR029044">
    <property type="entry name" value="Nucleotide-diphossugar_trans"/>
</dbReference>
<dbReference type="GO" id="GO:0050518">
    <property type="term" value="F:2-C-methyl-D-erythritol 4-phosphate cytidylyltransferase activity"/>
    <property type="evidence" value="ECO:0007669"/>
    <property type="project" value="UniProtKB-UniRule"/>
</dbReference>
<dbReference type="FunFam" id="3.90.550.10:FF:000003">
    <property type="entry name" value="2-C-methyl-D-erythritol 4-phosphate cytidylyltransferase"/>
    <property type="match status" value="1"/>
</dbReference>
<dbReference type="Pfam" id="PF01128">
    <property type="entry name" value="IspD"/>
    <property type="match status" value="1"/>
</dbReference>
<dbReference type="PANTHER" id="PTHR32125">
    <property type="entry name" value="2-C-METHYL-D-ERYTHRITOL 4-PHOSPHATE CYTIDYLYLTRANSFERASE, CHLOROPLASTIC"/>
    <property type="match status" value="1"/>
</dbReference>
<dbReference type="PANTHER" id="PTHR32125:SF4">
    <property type="entry name" value="2-C-METHYL-D-ERYTHRITOL 4-PHOSPHATE CYTIDYLYLTRANSFERASE, CHLOROPLASTIC"/>
    <property type="match status" value="1"/>
</dbReference>
<proteinExistence type="inferred from homology"/>
<dbReference type="OrthoDB" id="9806837at2"/>
<evidence type="ECO:0000256" key="7">
    <source>
        <dbReference type="HAMAP-Rule" id="MF_00108"/>
    </source>
</evidence>
<sequence length="237" mass="26592">MVVTVGVVVAAAGQGKRMRKGFNKQFIQLGDRPILMHTLQAFEHMSFVEQIVVVTSAGDIAKCEALCRSYNVRKVTDVVAGGKTRQDSVRIGLNKVRTDWVLVHDGARPFVSEEMVNELLESAQRHGAAVLGVPVKDTIKKVNVDGIIEETPERQSMWAVQTPQAFRLTELKRAHAQAREEELAATDDAMLMEHLGFDVRIVRGDYYNIKITTPEDLWFAESILQHMRKMGDRTSCE</sequence>
<dbReference type="Gene3D" id="3.90.550.10">
    <property type="entry name" value="Spore Coat Polysaccharide Biosynthesis Protein SpsA, Chain A"/>
    <property type="match status" value="1"/>
</dbReference>
<comment type="pathway">
    <text evidence="2 7">Isoprenoid biosynthesis; isopentenyl diphosphate biosynthesis via DXP pathway; isopentenyl diphosphate from 1-deoxy-D-xylulose 5-phosphate: step 2/6.</text>
</comment>
<dbReference type="CDD" id="cd02516">
    <property type="entry name" value="CDP-ME_synthetase"/>
    <property type="match status" value="1"/>
</dbReference>
<dbReference type="EMBL" id="CP019699">
    <property type="protein sequence ID" value="AQS57318.1"/>
    <property type="molecule type" value="Genomic_DNA"/>
</dbReference>